<dbReference type="Proteomes" id="UP000003257">
    <property type="component" value="Unassembled WGS sequence"/>
</dbReference>
<sequence length="60" mass="6983">MSTRWLHLKLAGTKAAVVLRDEGRSWLHWLRSSDHHRARWRLVWASLILLAVIAARTLVT</sequence>
<organism evidence="2 3">
    <name type="scientific">Sulfitobacter indolifex HEL-45</name>
    <dbReference type="NCBI Taxonomy" id="391624"/>
    <lineage>
        <taxon>Bacteria</taxon>
        <taxon>Pseudomonadati</taxon>
        <taxon>Pseudomonadota</taxon>
        <taxon>Alphaproteobacteria</taxon>
        <taxon>Rhodobacterales</taxon>
        <taxon>Roseobacteraceae</taxon>
        <taxon>Sulfitobacter</taxon>
    </lineage>
</organism>
<evidence type="ECO:0000313" key="3">
    <source>
        <dbReference type="Proteomes" id="UP000003257"/>
    </source>
</evidence>
<dbReference type="RefSeq" id="WP_007118072.1">
    <property type="nucleotide sequence ID" value="NZ_ABID01000001.1"/>
</dbReference>
<evidence type="ECO:0000313" key="2">
    <source>
        <dbReference type="EMBL" id="EDQ06003.1"/>
    </source>
</evidence>
<protein>
    <submittedName>
        <fullName evidence="2">Uncharacterized protein</fullName>
    </submittedName>
</protein>
<proteinExistence type="predicted"/>
<keyword evidence="1" id="KW-0472">Membrane</keyword>
<accession>A0ABM9X9G7</accession>
<keyword evidence="1" id="KW-0812">Transmembrane</keyword>
<evidence type="ECO:0000256" key="1">
    <source>
        <dbReference type="SAM" id="Phobius"/>
    </source>
</evidence>
<dbReference type="EMBL" id="ABID01000001">
    <property type="protein sequence ID" value="EDQ06003.1"/>
    <property type="molecule type" value="Genomic_DNA"/>
</dbReference>
<comment type="caution">
    <text evidence="2">The sequence shown here is derived from an EMBL/GenBank/DDBJ whole genome shotgun (WGS) entry which is preliminary data.</text>
</comment>
<keyword evidence="3" id="KW-1185">Reference proteome</keyword>
<reference evidence="2 3" key="1">
    <citation type="submission" date="2007-11" db="EMBL/GenBank/DDBJ databases">
        <authorList>
            <person name="Wagner-Dobler I."/>
            <person name="Ferriera S."/>
            <person name="Johnson J."/>
            <person name="Kravitz S."/>
            <person name="Beeson K."/>
            <person name="Sutton G."/>
            <person name="Rogers Y.-H."/>
            <person name="Friedman R."/>
            <person name="Frazier M."/>
            <person name="Venter J.C."/>
        </authorList>
    </citation>
    <scope>NUCLEOTIDE SEQUENCE [LARGE SCALE GENOMIC DNA]</scope>
    <source>
        <strain evidence="2 3">HEL-45</strain>
    </source>
</reference>
<name>A0ABM9X9G7_9RHOB</name>
<feature type="transmembrane region" description="Helical" evidence="1">
    <location>
        <begin position="40"/>
        <end position="59"/>
    </location>
</feature>
<gene>
    <name evidence="2" type="ORF">OIHEL45_04295</name>
</gene>
<keyword evidence="1" id="KW-1133">Transmembrane helix</keyword>